<comment type="cofactor">
    <cofactor evidence="1">
        <name>Zn(2+)</name>
        <dbReference type="ChEBI" id="CHEBI:29105"/>
    </cofactor>
</comment>
<sequence length="146" mass="16747">MNWDDVMKYAQKGTPAPDRRVEKTEQEWKDQLTPEQYRITRLKGTERAFTGELCNVYDEGKYECICCGEPLFDSSIKFESSSGWPSFTDPIKENAIKYELDRSFGMTRVEVMCNVCDGHLGHVFPDGPKPSGLRYCINSESIKLTK</sequence>
<dbReference type="Gene3D" id="2.170.150.20">
    <property type="entry name" value="Peptide methionine sulfoxide reductase"/>
    <property type="match status" value="1"/>
</dbReference>
<evidence type="ECO:0000256" key="2">
    <source>
        <dbReference type="ARBA" id="ARBA00007174"/>
    </source>
</evidence>
<dbReference type="NCBIfam" id="TIGR00357">
    <property type="entry name" value="peptide-methionine (R)-S-oxide reductase MsrB"/>
    <property type="match status" value="1"/>
</dbReference>
<dbReference type="PANTHER" id="PTHR10173">
    <property type="entry name" value="METHIONINE SULFOXIDE REDUCTASE"/>
    <property type="match status" value="1"/>
</dbReference>
<dbReference type="EC" id="1.8.4.12" evidence="3"/>
<gene>
    <name evidence="9" type="primary">msrB</name>
    <name evidence="9" type="ORF">JR347_15660</name>
</gene>
<accession>A0A975A049</accession>
<evidence type="ECO:0000259" key="8">
    <source>
        <dbReference type="PROSITE" id="PS51790"/>
    </source>
</evidence>
<keyword evidence="5" id="KW-0862">Zinc</keyword>
<dbReference type="GO" id="GO:0046872">
    <property type="term" value="F:metal ion binding"/>
    <property type="evidence" value="ECO:0007669"/>
    <property type="project" value="UniProtKB-KW"/>
</dbReference>
<dbReference type="FunFam" id="2.170.150.20:FF:000001">
    <property type="entry name" value="Peptide methionine sulfoxide reductase MsrB"/>
    <property type="match status" value="1"/>
</dbReference>
<dbReference type="GO" id="GO:0006979">
    <property type="term" value="P:response to oxidative stress"/>
    <property type="evidence" value="ECO:0007669"/>
    <property type="project" value="InterPro"/>
</dbReference>
<evidence type="ECO:0000256" key="7">
    <source>
        <dbReference type="ARBA" id="ARBA00048488"/>
    </source>
</evidence>
<feature type="domain" description="MsrB" evidence="8">
    <location>
        <begin position="25"/>
        <end position="146"/>
    </location>
</feature>
<protein>
    <recommendedName>
        <fullName evidence="3">peptide-methionine (R)-S-oxide reductase</fullName>
        <ecNumber evidence="3">1.8.4.12</ecNumber>
    </recommendedName>
</protein>
<dbReference type="EMBL" id="CP070608">
    <property type="protein sequence ID" value="QSE97014.1"/>
    <property type="molecule type" value="Genomic_DNA"/>
</dbReference>
<keyword evidence="4" id="KW-0479">Metal-binding</keyword>
<dbReference type="AlphaFoldDB" id="A0A975A049"/>
<evidence type="ECO:0000313" key="9">
    <source>
        <dbReference type="EMBL" id="QSE97014.1"/>
    </source>
</evidence>
<proteinExistence type="inferred from homology"/>
<dbReference type="Proteomes" id="UP000662783">
    <property type="component" value="Chromosome"/>
</dbReference>
<evidence type="ECO:0000313" key="10">
    <source>
        <dbReference type="Proteomes" id="UP000662783"/>
    </source>
</evidence>
<comment type="catalytic activity">
    <reaction evidence="7">
        <text>L-methionyl-[protein] + [thioredoxin]-disulfide + H2O = L-methionyl-(R)-S-oxide-[protein] + [thioredoxin]-dithiol</text>
        <dbReference type="Rhea" id="RHEA:24164"/>
        <dbReference type="Rhea" id="RHEA-COMP:10698"/>
        <dbReference type="Rhea" id="RHEA-COMP:10700"/>
        <dbReference type="Rhea" id="RHEA-COMP:12313"/>
        <dbReference type="Rhea" id="RHEA-COMP:12314"/>
        <dbReference type="ChEBI" id="CHEBI:15377"/>
        <dbReference type="ChEBI" id="CHEBI:16044"/>
        <dbReference type="ChEBI" id="CHEBI:29950"/>
        <dbReference type="ChEBI" id="CHEBI:45764"/>
        <dbReference type="ChEBI" id="CHEBI:50058"/>
        <dbReference type="EC" id="1.8.4.12"/>
    </reaction>
</comment>
<dbReference type="RefSeq" id="WP_205721527.1">
    <property type="nucleotide sequence ID" value="NZ_CP070608.1"/>
</dbReference>
<dbReference type="GO" id="GO:0033743">
    <property type="term" value="F:peptide-methionine (R)-S-oxide reductase activity"/>
    <property type="evidence" value="ECO:0007669"/>
    <property type="project" value="UniProtKB-EC"/>
</dbReference>
<reference evidence="9" key="1">
    <citation type="submission" date="2021-02" db="EMBL/GenBank/DDBJ databases">
        <title>Fulvivirga sp. S481 isolated from sea water.</title>
        <authorList>
            <person name="Bae S.S."/>
            <person name="Baek K."/>
        </authorList>
    </citation>
    <scope>NUCLEOTIDE SEQUENCE</scope>
    <source>
        <strain evidence="9">S481</strain>
    </source>
</reference>
<dbReference type="PANTHER" id="PTHR10173:SF52">
    <property type="entry name" value="METHIONINE-R-SULFOXIDE REDUCTASE B1"/>
    <property type="match status" value="1"/>
</dbReference>
<dbReference type="InterPro" id="IPR002579">
    <property type="entry name" value="Met_Sox_Rdtase_MsrB_dom"/>
</dbReference>
<evidence type="ECO:0000256" key="5">
    <source>
        <dbReference type="ARBA" id="ARBA00022833"/>
    </source>
</evidence>
<evidence type="ECO:0000256" key="6">
    <source>
        <dbReference type="ARBA" id="ARBA00023002"/>
    </source>
</evidence>
<organism evidence="9 10">
    <name type="scientific">Fulvivirga lutea</name>
    <dbReference type="NCBI Taxonomy" id="2810512"/>
    <lineage>
        <taxon>Bacteria</taxon>
        <taxon>Pseudomonadati</taxon>
        <taxon>Bacteroidota</taxon>
        <taxon>Cytophagia</taxon>
        <taxon>Cytophagales</taxon>
        <taxon>Fulvivirgaceae</taxon>
        <taxon>Fulvivirga</taxon>
    </lineage>
</organism>
<dbReference type="Pfam" id="PF01641">
    <property type="entry name" value="SelR"/>
    <property type="match status" value="1"/>
</dbReference>
<comment type="similarity">
    <text evidence="2">Belongs to the MsrB Met sulfoxide reductase family.</text>
</comment>
<dbReference type="KEGG" id="fuv:JR347_15660"/>
<keyword evidence="10" id="KW-1185">Reference proteome</keyword>
<dbReference type="InterPro" id="IPR011057">
    <property type="entry name" value="Mss4-like_sf"/>
</dbReference>
<dbReference type="GO" id="GO:0005737">
    <property type="term" value="C:cytoplasm"/>
    <property type="evidence" value="ECO:0007669"/>
    <property type="project" value="TreeGrafter"/>
</dbReference>
<name>A0A975A049_9BACT</name>
<evidence type="ECO:0000256" key="1">
    <source>
        <dbReference type="ARBA" id="ARBA00001947"/>
    </source>
</evidence>
<keyword evidence="6 9" id="KW-0560">Oxidoreductase</keyword>
<evidence type="ECO:0000256" key="3">
    <source>
        <dbReference type="ARBA" id="ARBA00012499"/>
    </source>
</evidence>
<evidence type="ECO:0000256" key="4">
    <source>
        <dbReference type="ARBA" id="ARBA00022723"/>
    </source>
</evidence>
<dbReference type="SUPFAM" id="SSF51316">
    <property type="entry name" value="Mss4-like"/>
    <property type="match status" value="1"/>
</dbReference>
<dbReference type="GO" id="GO:0030091">
    <property type="term" value="P:protein repair"/>
    <property type="evidence" value="ECO:0007669"/>
    <property type="project" value="InterPro"/>
</dbReference>
<dbReference type="InterPro" id="IPR028427">
    <property type="entry name" value="Met_Sox_Rdtase_MsrB"/>
</dbReference>
<dbReference type="PROSITE" id="PS51790">
    <property type="entry name" value="MSRB"/>
    <property type="match status" value="1"/>
</dbReference>